<accession>A0ABP8UGP2</accession>
<keyword evidence="3" id="KW-1185">Reference proteome</keyword>
<evidence type="ECO:0000313" key="2">
    <source>
        <dbReference type="EMBL" id="GAA4631777.1"/>
    </source>
</evidence>
<proteinExistence type="predicted"/>
<evidence type="ECO:0000256" key="1">
    <source>
        <dbReference type="SAM" id="MobiDB-lite"/>
    </source>
</evidence>
<name>A0ABP8UGP2_9ACTN</name>
<gene>
    <name evidence="2" type="ORF">GCM10023196_062520</name>
</gene>
<sequence>MPPQNAVPKGARTALRQAGLRDKADDGGDGGEESCDNGGVRDIYPVDGADSAPGYRRELEFGR</sequence>
<comment type="caution">
    <text evidence="2">The sequence shown here is derived from an EMBL/GenBank/DDBJ whole genome shotgun (WGS) entry which is preliminary data.</text>
</comment>
<feature type="region of interest" description="Disordered" evidence="1">
    <location>
        <begin position="1"/>
        <end position="63"/>
    </location>
</feature>
<organism evidence="2 3">
    <name type="scientific">Actinoallomurus vinaceus</name>
    <dbReference type="NCBI Taxonomy" id="1080074"/>
    <lineage>
        <taxon>Bacteria</taxon>
        <taxon>Bacillati</taxon>
        <taxon>Actinomycetota</taxon>
        <taxon>Actinomycetes</taxon>
        <taxon>Streptosporangiales</taxon>
        <taxon>Thermomonosporaceae</taxon>
        <taxon>Actinoallomurus</taxon>
    </lineage>
</organism>
<dbReference type="EMBL" id="BAABHK010000009">
    <property type="protein sequence ID" value="GAA4631777.1"/>
    <property type="molecule type" value="Genomic_DNA"/>
</dbReference>
<evidence type="ECO:0000313" key="3">
    <source>
        <dbReference type="Proteomes" id="UP001501442"/>
    </source>
</evidence>
<reference evidence="3" key="1">
    <citation type="journal article" date="2019" name="Int. J. Syst. Evol. Microbiol.">
        <title>The Global Catalogue of Microorganisms (GCM) 10K type strain sequencing project: providing services to taxonomists for standard genome sequencing and annotation.</title>
        <authorList>
            <consortium name="The Broad Institute Genomics Platform"/>
            <consortium name="The Broad Institute Genome Sequencing Center for Infectious Disease"/>
            <person name="Wu L."/>
            <person name="Ma J."/>
        </authorList>
    </citation>
    <scope>NUCLEOTIDE SEQUENCE [LARGE SCALE GENOMIC DNA]</scope>
    <source>
        <strain evidence="3">JCM 17939</strain>
    </source>
</reference>
<protein>
    <submittedName>
        <fullName evidence="2">Uncharacterized protein</fullName>
    </submittedName>
</protein>
<dbReference type="Proteomes" id="UP001501442">
    <property type="component" value="Unassembled WGS sequence"/>
</dbReference>